<comment type="caution">
    <text evidence="3">The sequence shown here is derived from an EMBL/GenBank/DDBJ whole genome shotgun (WGS) entry which is preliminary data.</text>
</comment>
<keyword evidence="4" id="KW-1185">Reference proteome</keyword>
<accession>A0AAD9G8U0</accession>
<sequence>MLGIKPFVQESVQTLPPAQLRLLAETLRIDLRGCEDRGDIERVLTSLVCLDQDTSLGVFLAWLRSTSQQKNGILSSKKPQFNHTFLPGIQIS</sequence>
<gene>
    <name evidence="1" type="ORF">P3T76_011640</name>
    <name evidence="2" type="ORF">P3T76_011642</name>
    <name evidence="3" type="ORF">P3T76_011644</name>
</gene>
<dbReference type="EMBL" id="JASMQC010000027">
    <property type="protein sequence ID" value="KAK1933880.1"/>
    <property type="molecule type" value="Genomic_DNA"/>
</dbReference>
<protein>
    <submittedName>
        <fullName evidence="3">Uncharacterized protein</fullName>
    </submittedName>
</protein>
<dbReference type="EMBL" id="JASMQC010000027">
    <property type="protein sequence ID" value="KAK1933882.1"/>
    <property type="molecule type" value="Genomic_DNA"/>
</dbReference>
<organism evidence="3 4">
    <name type="scientific">Phytophthora citrophthora</name>
    <dbReference type="NCBI Taxonomy" id="4793"/>
    <lineage>
        <taxon>Eukaryota</taxon>
        <taxon>Sar</taxon>
        <taxon>Stramenopiles</taxon>
        <taxon>Oomycota</taxon>
        <taxon>Peronosporomycetes</taxon>
        <taxon>Peronosporales</taxon>
        <taxon>Peronosporaceae</taxon>
        <taxon>Phytophthora</taxon>
    </lineage>
</organism>
<dbReference type="Proteomes" id="UP001259832">
    <property type="component" value="Unassembled WGS sequence"/>
</dbReference>
<evidence type="ECO:0000313" key="2">
    <source>
        <dbReference type="EMBL" id="KAK1933882.1"/>
    </source>
</evidence>
<evidence type="ECO:0000313" key="3">
    <source>
        <dbReference type="EMBL" id="KAK1933884.1"/>
    </source>
</evidence>
<evidence type="ECO:0000313" key="1">
    <source>
        <dbReference type="EMBL" id="KAK1933880.1"/>
    </source>
</evidence>
<name>A0AAD9G8U0_9STRA</name>
<dbReference type="EMBL" id="JASMQC010000027">
    <property type="protein sequence ID" value="KAK1933884.1"/>
    <property type="molecule type" value="Genomic_DNA"/>
</dbReference>
<evidence type="ECO:0000313" key="4">
    <source>
        <dbReference type="Proteomes" id="UP001259832"/>
    </source>
</evidence>
<reference evidence="3" key="1">
    <citation type="submission" date="2023-08" db="EMBL/GenBank/DDBJ databases">
        <title>Reference Genome Resource for the Citrus Pathogen Phytophthora citrophthora.</title>
        <authorList>
            <person name="Moller H."/>
            <person name="Coetzee B."/>
            <person name="Rose L.J."/>
            <person name="Van Niekerk J.M."/>
        </authorList>
    </citation>
    <scope>NUCLEOTIDE SEQUENCE</scope>
    <source>
        <strain evidence="3">STE-U-9442</strain>
    </source>
</reference>
<proteinExistence type="predicted"/>
<dbReference type="AlphaFoldDB" id="A0AAD9G8U0"/>